<organism evidence="1 2">
    <name type="scientific">Denitrovibrio acetiphilus (strain DSM 12809 / NBRC 114555 / N2460)</name>
    <dbReference type="NCBI Taxonomy" id="522772"/>
    <lineage>
        <taxon>Bacteria</taxon>
        <taxon>Pseudomonadati</taxon>
        <taxon>Deferribacterota</taxon>
        <taxon>Deferribacteres</taxon>
        <taxon>Deferribacterales</taxon>
        <taxon>Geovibrionaceae</taxon>
        <taxon>Denitrovibrio</taxon>
    </lineage>
</organism>
<reference evidence="1 2" key="1">
    <citation type="journal article" date="2010" name="Stand. Genomic Sci.">
        <title>Complete genome sequence of Denitrovibrio acetiphilus type strain (N2460).</title>
        <authorList>
            <person name="Kiss H."/>
            <person name="Lang E."/>
            <person name="Lapidus A."/>
            <person name="Copeland A."/>
            <person name="Nolan M."/>
            <person name="Glavina Del Rio T."/>
            <person name="Chen F."/>
            <person name="Lucas S."/>
            <person name="Tice H."/>
            <person name="Cheng J.F."/>
            <person name="Han C."/>
            <person name="Goodwin L."/>
            <person name="Pitluck S."/>
            <person name="Liolios K."/>
            <person name="Pati A."/>
            <person name="Ivanova N."/>
            <person name="Mavromatis K."/>
            <person name="Chen A."/>
            <person name="Palaniappan K."/>
            <person name="Land M."/>
            <person name="Hauser L."/>
            <person name="Chang Y.J."/>
            <person name="Jeffries C.D."/>
            <person name="Detter J.C."/>
            <person name="Brettin T."/>
            <person name="Spring S."/>
            <person name="Rohde M."/>
            <person name="Goker M."/>
            <person name="Woyke T."/>
            <person name="Bristow J."/>
            <person name="Eisen J.A."/>
            <person name="Markowitz V."/>
            <person name="Hugenholtz P."/>
            <person name="Kyrpides N.C."/>
            <person name="Klenk H.P."/>
        </authorList>
    </citation>
    <scope>NUCLEOTIDE SEQUENCE [LARGE SCALE GENOMIC DNA]</scope>
    <source>
        <strain evidence="2">DSM 12809 / NBRC 114555 / N2460</strain>
    </source>
</reference>
<sequence length="104" mass="12553">MIEQQEYGVGDIFKIYDRGLQKDKFVVLSRFVFKAEHFVLLSFSTFERWTDRELTFKNEFEKTRLSKEEVLYLSGDEEMTYMGNINTIRWDLFDFINEKLSPVD</sequence>
<accession>D4H639</accession>
<evidence type="ECO:0000313" key="1">
    <source>
        <dbReference type="EMBL" id="ADD67685.1"/>
    </source>
</evidence>
<gene>
    <name evidence="1" type="ordered locus">Dacet_0906</name>
</gene>
<proteinExistence type="predicted"/>
<keyword evidence="2" id="KW-1185">Reference proteome</keyword>
<protein>
    <submittedName>
        <fullName evidence="1">Uncharacterized protein</fullName>
    </submittedName>
</protein>
<dbReference type="HOGENOM" id="CLU_2301695_0_0_0"/>
<dbReference type="InParanoid" id="D4H639"/>
<dbReference type="PaxDb" id="522772-Dacet_0906"/>
<dbReference type="AlphaFoldDB" id="D4H639"/>
<dbReference type="Proteomes" id="UP000002012">
    <property type="component" value="Chromosome"/>
</dbReference>
<evidence type="ECO:0000313" key="2">
    <source>
        <dbReference type="Proteomes" id="UP000002012"/>
    </source>
</evidence>
<dbReference type="RefSeq" id="WP_013010216.1">
    <property type="nucleotide sequence ID" value="NC_013943.1"/>
</dbReference>
<dbReference type="EMBL" id="CP001968">
    <property type="protein sequence ID" value="ADD67685.1"/>
    <property type="molecule type" value="Genomic_DNA"/>
</dbReference>
<dbReference type="eggNOG" id="ENOG5030W9A">
    <property type="taxonomic scope" value="Bacteria"/>
</dbReference>
<dbReference type="KEGG" id="dap:Dacet_0906"/>
<name>D4H639_DENA2</name>
<dbReference type="OrthoDB" id="9799139at2"/>